<keyword evidence="5" id="KW-0472">Membrane</keyword>
<evidence type="ECO:0000256" key="4">
    <source>
        <dbReference type="RuleBase" id="RU361282"/>
    </source>
</evidence>
<evidence type="ECO:0000256" key="1">
    <source>
        <dbReference type="ARBA" id="ARBA00004618"/>
    </source>
</evidence>
<feature type="transmembrane region" description="Helical" evidence="5">
    <location>
        <begin position="20"/>
        <end position="42"/>
    </location>
</feature>
<comment type="subcellular location">
    <subcellularLocation>
        <location evidence="1 4">Archaeal flagellum</location>
    </subcellularLocation>
</comment>
<dbReference type="GO" id="GO:0005198">
    <property type="term" value="F:structural molecule activity"/>
    <property type="evidence" value="ECO:0007669"/>
    <property type="project" value="InterPro"/>
</dbReference>
<keyword evidence="3 4" id="KW-0974">Archaeal flagellum</keyword>
<keyword evidence="7" id="KW-1185">Reference proteome</keyword>
<dbReference type="GO" id="GO:0097589">
    <property type="term" value="C:archaeal-type flagellum"/>
    <property type="evidence" value="ECO:0007669"/>
    <property type="project" value="UniProtKB-SubCell"/>
</dbReference>
<evidence type="ECO:0000313" key="7">
    <source>
        <dbReference type="Proteomes" id="UP000283805"/>
    </source>
</evidence>
<comment type="function">
    <text evidence="4">Flagellin is the subunit protein which polymerizes to form the filaments of archaeal flagella.</text>
</comment>
<accession>A0A3R7HKE4</accession>
<dbReference type="EMBL" id="RAPO01000001">
    <property type="protein sequence ID" value="RKD97692.1"/>
    <property type="molecule type" value="Genomic_DNA"/>
</dbReference>
<keyword evidence="5" id="KW-1133">Transmembrane helix</keyword>
<name>A0A3R7HKE4_9EURY</name>
<evidence type="ECO:0000256" key="5">
    <source>
        <dbReference type="SAM" id="Phobius"/>
    </source>
</evidence>
<gene>
    <name evidence="6" type="ORF">ATJ93_0683</name>
</gene>
<proteinExistence type="inferred from homology"/>
<comment type="caution">
    <text evidence="6">The sequence shown here is derived from an EMBL/GenBank/DDBJ whole genome shotgun (WGS) entry which is preliminary data.</text>
</comment>
<dbReference type="PANTHER" id="PTHR35903">
    <property type="entry name" value="FLAGELLIN B1"/>
    <property type="match status" value="1"/>
</dbReference>
<dbReference type="PANTHER" id="PTHR35903:SF1">
    <property type="entry name" value="FLAGELLIN B1"/>
    <property type="match status" value="1"/>
</dbReference>
<keyword evidence="6" id="KW-0282">Flagellum</keyword>
<evidence type="ECO:0000256" key="3">
    <source>
        <dbReference type="ARBA" id="ARBA00022440"/>
    </source>
</evidence>
<dbReference type="AlphaFoldDB" id="A0A3R7HKE4"/>
<keyword evidence="6" id="KW-0966">Cell projection</keyword>
<dbReference type="GO" id="GO:0097588">
    <property type="term" value="P:archaeal or bacterial-type flagellum-dependent cell motility"/>
    <property type="evidence" value="ECO:0007669"/>
    <property type="project" value="InterPro"/>
</dbReference>
<protein>
    <recommendedName>
        <fullName evidence="4">Flagellin</fullName>
    </recommendedName>
</protein>
<organism evidence="6 7">
    <name type="scientific">Halopiger aswanensis</name>
    <dbReference type="NCBI Taxonomy" id="148449"/>
    <lineage>
        <taxon>Archaea</taxon>
        <taxon>Methanobacteriati</taxon>
        <taxon>Methanobacteriota</taxon>
        <taxon>Stenosarchaea group</taxon>
        <taxon>Halobacteria</taxon>
        <taxon>Halobacteriales</taxon>
        <taxon>Natrialbaceae</taxon>
        <taxon>Halopiger</taxon>
    </lineage>
</organism>
<keyword evidence="6" id="KW-0969">Cilium</keyword>
<dbReference type="Proteomes" id="UP000283805">
    <property type="component" value="Unassembled WGS sequence"/>
</dbReference>
<keyword evidence="5" id="KW-0812">Transmembrane</keyword>
<reference evidence="6 7" key="1">
    <citation type="submission" date="2018-09" db="EMBL/GenBank/DDBJ databases">
        <title>Genomic Encyclopedia of Archaeal and Bacterial Type Strains, Phase II (KMG-II): from individual species to whole genera.</title>
        <authorList>
            <person name="Goeker M."/>
        </authorList>
    </citation>
    <scope>NUCLEOTIDE SEQUENCE [LARGE SCALE GENOMIC DNA]</scope>
    <source>
        <strain evidence="6 7">DSM 13151</strain>
    </source>
</reference>
<dbReference type="NCBIfam" id="TIGR02537">
    <property type="entry name" value="arch_flag_Nterm"/>
    <property type="match status" value="1"/>
</dbReference>
<dbReference type="InterPro" id="IPR013373">
    <property type="entry name" value="Flagellin/pilin_N_arc"/>
</dbReference>
<dbReference type="InterPro" id="IPR002774">
    <property type="entry name" value="Flagellin_arc-type"/>
</dbReference>
<dbReference type="Pfam" id="PF01917">
    <property type="entry name" value="Flagellin_arch-type"/>
    <property type="match status" value="1"/>
</dbReference>
<comment type="similarity">
    <text evidence="2 4">Belongs to the archaeal flagellin family.</text>
</comment>
<sequence>MDASLSVKTDDVSDQRGQVGIGTLIVFIAMVLVSAIAAGVLIDTAGSLQTQAEATGEESTAQVSDHLQVVSAAGETGRNDYIESIADSDADEIYRVGLRVKKSPGAGNIDLNSTIIEYADSDHSILTHYDTNGFDANGLPTEVNATNGSDNVFFTRSIKGDDNTVLDERGDEIEIVILLGTVTKSSDFVYDDDLEQPTPISDDGEAELTITTGSGAQTIEVLRPPHTLIEQKAVQL</sequence>
<evidence type="ECO:0000313" key="6">
    <source>
        <dbReference type="EMBL" id="RKD97692.1"/>
    </source>
</evidence>
<evidence type="ECO:0000256" key="2">
    <source>
        <dbReference type="ARBA" id="ARBA00010256"/>
    </source>
</evidence>